<organism evidence="1 2">
    <name type="scientific">Auriscalpium vulgare</name>
    <dbReference type="NCBI Taxonomy" id="40419"/>
    <lineage>
        <taxon>Eukaryota</taxon>
        <taxon>Fungi</taxon>
        <taxon>Dikarya</taxon>
        <taxon>Basidiomycota</taxon>
        <taxon>Agaricomycotina</taxon>
        <taxon>Agaricomycetes</taxon>
        <taxon>Russulales</taxon>
        <taxon>Auriscalpiaceae</taxon>
        <taxon>Auriscalpium</taxon>
    </lineage>
</organism>
<gene>
    <name evidence="1" type="ORF">FA95DRAFT_1609066</name>
</gene>
<comment type="caution">
    <text evidence="1">The sequence shown here is derived from an EMBL/GenBank/DDBJ whole genome shotgun (WGS) entry which is preliminary data.</text>
</comment>
<protein>
    <submittedName>
        <fullName evidence="1">Uncharacterized protein</fullName>
    </submittedName>
</protein>
<reference evidence="1" key="1">
    <citation type="submission" date="2021-02" db="EMBL/GenBank/DDBJ databases">
        <authorList>
            <consortium name="DOE Joint Genome Institute"/>
            <person name="Ahrendt S."/>
            <person name="Looney B.P."/>
            <person name="Miyauchi S."/>
            <person name="Morin E."/>
            <person name="Drula E."/>
            <person name="Courty P.E."/>
            <person name="Chicoki N."/>
            <person name="Fauchery L."/>
            <person name="Kohler A."/>
            <person name="Kuo A."/>
            <person name="Labutti K."/>
            <person name="Pangilinan J."/>
            <person name="Lipzen A."/>
            <person name="Riley R."/>
            <person name="Andreopoulos W."/>
            <person name="He G."/>
            <person name="Johnson J."/>
            <person name="Barry K.W."/>
            <person name="Grigoriev I.V."/>
            <person name="Nagy L."/>
            <person name="Hibbett D."/>
            <person name="Henrissat B."/>
            <person name="Matheny P.B."/>
            <person name="Labbe J."/>
            <person name="Martin F."/>
        </authorList>
    </citation>
    <scope>NUCLEOTIDE SEQUENCE</scope>
    <source>
        <strain evidence="1">FP105234-sp</strain>
    </source>
</reference>
<evidence type="ECO:0000313" key="1">
    <source>
        <dbReference type="EMBL" id="KAI0043831.1"/>
    </source>
</evidence>
<reference evidence="1" key="2">
    <citation type="journal article" date="2022" name="New Phytol.">
        <title>Evolutionary transition to the ectomycorrhizal habit in the genomes of a hyperdiverse lineage of mushroom-forming fungi.</title>
        <authorList>
            <person name="Looney B."/>
            <person name="Miyauchi S."/>
            <person name="Morin E."/>
            <person name="Drula E."/>
            <person name="Courty P.E."/>
            <person name="Kohler A."/>
            <person name="Kuo A."/>
            <person name="LaButti K."/>
            <person name="Pangilinan J."/>
            <person name="Lipzen A."/>
            <person name="Riley R."/>
            <person name="Andreopoulos W."/>
            <person name="He G."/>
            <person name="Johnson J."/>
            <person name="Nolan M."/>
            <person name="Tritt A."/>
            <person name="Barry K.W."/>
            <person name="Grigoriev I.V."/>
            <person name="Nagy L.G."/>
            <person name="Hibbett D."/>
            <person name="Henrissat B."/>
            <person name="Matheny P.B."/>
            <person name="Labbe J."/>
            <person name="Martin F.M."/>
        </authorList>
    </citation>
    <scope>NUCLEOTIDE SEQUENCE</scope>
    <source>
        <strain evidence="1">FP105234-sp</strain>
    </source>
</reference>
<accession>A0ACB8RJK1</accession>
<dbReference type="Proteomes" id="UP000814033">
    <property type="component" value="Unassembled WGS sequence"/>
</dbReference>
<sequence length="261" mass="28463">MKVPEDDPERTRRRSRAYAYTFPIPFPLTDFIVGQNFLPVPSEIHTFGSIEAGQEALSTGRIGQAWAANYTTAARLPLHGSLGQPNDDYPPPDGAQRLPAPVEPAAYSFVHGELAPDYPDLAPFSSPGLPDNNATPAERMLYGSDGPLWYRGWALDEEEVVCNAVGAALEKTGTRRMIMGHTYNKTSIVSRWGGQIIGIDTGISHAFGGVLSALSVYDSLTPLAPSSDGQAQWTETEFVKAVYEDHEHVLVDEEREVVGDF</sequence>
<name>A0ACB8RJK1_9AGAM</name>
<dbReference type="EMBL" id="MU276003">
    <property type="protein sequence ID" value="KAI0043831.1"/>
    <property type="molecule type" value="Genomic_DNA"/>
</dbReference>
<keyword evidence="2" id="KW-1185">Reference proteome</keyword>
<proteinExistence type="predicted"/>
<evidence type="ECO:0000313" key="2">
    <source>
        <dbReference type="Proteomes" id="UP000814033"/>
    </source>
</evidence>